<evidence type="ECO:0000256" key="4">
    <source>
        <dbReference type="ARBA" id="ARBA00023002"/>
    </source>
</evidence>
<evidence type="ECO:0000259" key="7">
    <source>
        <dbReference type="SMART" id="SM00829"/>
    </source>
</evidence>
<evidence type="ECO:0000256" key="1">
    <source>
        <dbReference type="ARBA" id="ARBA00001947"/>
    </source>
</evidence>
<dbReference type="InterPro" id="IPR036291">
    <property type="entry name" value="NAD(P)-bd_dom_sf"/>
</dbReference>
<dbReference type="PANTHER" id="PTHR43880:SF12">
    <property type="entry name" value="ALCOHOL DEHYDROGENASE CLASS-3"/>
    <property type="match status" value="1"/>
</dbReference>
<dbReference type="GO" id="GO:0005829">
    <property type="term" value="C:cytosol"/>
    <property type="evidence" value="ECO:0007669"/>
    <property type="project" value="TreeGrafter"/>
</dbReference>
<sequence length="391" mass="40743">MAERALIKTIDLKEIPMQIRAAVLDQMGLPAPFAQSRPLRIDTIELRDPGPGEVLIKIAAAGICHSDLSVIEGVRPRPLPMVIGHEAAGVVIAVGPYVDDLVVGDHVVTVFVASCGHCVECSGGRPALCGPGAVAGAAGTLLRGDRRLQRGEQVLNHHSGISAFAEYAVVSTRSLVRVARDIPLEHAALFGCAVLTGVGAATNTASIKLGSTVAIVGMGGVGLAAQLGALAAGASQVIAIDTNAEKLAMAKSLGAQHMFNAADPDLVEAIRDLTGGGVDVALEFAGASAALQTAWKVGKRGSEVVTAGLARPDATFEVPMVGLVADERTLRGSYMGSSVPSRDIPRYLELFRLGRLPIDKLVTHRLTLDEINVGMDRLRDGEAVRQIITFD</sequence>
<evidence type="ECO:0000256" key="2">
    <source>
        <dbReference type="ARBA" id="ARBA00022723"/>
    </source>
</evidence>
<keyword evidence="2 6" id="KW-0479">Metal-binding</keyword>
<evidence type="ECO:0000256" key="3">
    <source>
        <dbReference type="ARBA" id="ARBA00022833"/>
    </source>
</evidence>
<dbReference type="Pfam" id="PF08240">
    <property type="entry name" value="ADH_N"/>
    <property type="match status" value="1"/>
</dbReference>
<dbReference type="InterPro" id="IPR002328">
    <property type="entry name" value="ADH_Zn_CS"/>
</dbReference>
<keyword evidence="5" id="KW-0520">NAD</keyword>
<feature type="domain" description="Enoyl reductase (ER)" evidence="7">
    <location>
        <begin position="34"/>
        <end position="388"/>
    </location>
</feature>
<dbReference type="Proteomes" id="UP000276587">
    <property type="component" value="Unassembled WGS sequence"/>
</dbReference>
<dbReference type="InterPro" id="IPR011032">
    <property type="entry name" value="GroES-like_sf"/>
</dbReference>
<keyword evidence="9" id="KW-1185">Reference proteome</keyword>
<dbReference type="Gene3D" id="3.90.180.10">
    <property type="entry name" value="Medium-chain alcohol dehydrogenases, catalytic domain"/>
    <property type="match status" value="1"/>
</dbReference>
<proteinExistence type="inferred from homology"/>
<dbReference type="Pfam" id="PF00107">
    <property type="entry name" value="ADH_zinc_N"/>
    <property type="match status" value="1"/>
</dbReference>
<evidence type="ECO:0000256" key="5">
    <source>
        <dbReference type="ARBA" id="ARBA00023027"/>
    </source>
</evidence>
<evidence type="ECO:0000313" key="9">
    <source>
        <dbReference type="Proteomes" id="UP000276587"/>
    </source>
</evidence>
<dbReference type="InterPro" id="IPR020843">
    <property type="entry name" value="ER"/>
</dbReference>
<comment type="caution">
    <text evidence="8">The sequence shown here is derived from an EMBL/GenBank/DDBJ whole genome shotgun (WGS) entry which is preliminary data.</text>
</comment>
<dbReference type="Gene3D" id="3.40.50.720">
    <property type="entry name" value="NAD(P)-binding Rossmann-like Domain"/>
    <property type="match status" value="1"/>
</dbReference>
<dbReference type="CDD" id="cd08281">
    <property type="entry name" value="liver_ADH_like1"/>
    <property type="match status" value="1"/>
</dbReference>
<protein>
    <recommendedName>
        <fullName evidence="7">Enoyl reductase (ER) domain-containing protein</fullName>
    </recommendedName>
</protein>
<comment type="similarity">
    <text evidence="6">Belongs to the zinc-containing alcohol dehydrogenase family.</text>
</comment>
<dbReference type="PROSITE" id="PS00059">
    <property type="entry name" value="ADH_ZINC"/>
    <property type="match status" value="1"/>
</dbReference>
<dbReference type="AlphaFoldDB" id="A0A3M4BAK3"/>
<dbReference type="SMART" id="SM00829">
    <property type="entry name" value="PKS_ER"/>
    <property type="match status" value="1"/>
</dbReference>
<dbReference type="PANTHER" id="PTHR43880">
    <property type="entry name" value="ALCOHOL DEHYDROGENASE"/>
    <property type="match status" value="1"/>
</dbReference>
<dbReference type="GO" id="GO:0051903">
    <property type="term" value="F:S-(hydroxymethyl)glutathione dehydrogenase [NAD(P)+] activity"/>
    <property type="evidence" value="ECO:0007669"/>
    <property type="project" value="TreeGrafter"/>
</dbReference>
<comment type="cofactor">
    <cofactor evidence="1 6">
        <name>Zn(2+)</name>
        <dbReference type="ChEBI" id="CHEBI:29105"/>
    </cofactor>
</comment>
<dbReference type="InterPro" id="IPR013149">
    <property type="entry name" value="ADH-like_C"/>
</dbReference>
<dbReference type="GO" id="GO:0008270">
    <property type="term" value="F:zinc ion binding"/>
    <property type="evidence" value="ECO:0007669"/>
    <property type="project" value="InterPro"/>
</dbReference>
<gene>
    <name evidence="8" type="ORF">ALQ29_100745</name>
</gene>
<name>A0A3M4BAK3_PSEMA</name>
<accession>A0A3M4BAK3</accession>
<dbReference type="SUPFAM" id="SSF50129">
    <property type="entry name" value="GroES-like"/>
    <property type="match status" value="2"/>
</dbReference>
<dbReference type="EMBL" id="RBQF01000008">
    <property type="protein sequence ID" value="RMP15556.1"/>
    <property type="molecule type" value="Genomic_DNA"/>
</dbReference>
<dbReference type="FunFam" id="3.40.50.720:FF:000003">
    <property type="entry name" value="S-(hydroxymethyl)glutathione dehydrogenase"/>
    <property type="match status" value="1"/>
</dbReference>
<dbReference type="SUPFAM" id="SSF51735">
    <property type="entry name" value="NAD(P)-binding Rossmann-fold domains"/>
    <property type="match status" value="1"/>
</dbReference>
<dbReference type="GO" id="GO:0046294">
    <property type="term" value="P:formaldehyde catabolic process"/>
    <property type="evidence" value="ECO:0007669"/>
    <property type="project" value="TreeGrafter"/>
</dbReference>
<organism evidence="8 9">
    <name type="scientific">Pseudomonas marginalis pv. marginalis</name>
    <dbReference type="NCBI Taxonomy" id="97473"/>
    <lineage>
        <taxon>Bacteria</taxon>
        <taxon>Pseudomonadati</taxon>
        <taxon>Pseudomonadota</taxon>
        <taxon>Gammaproteobacteria</taxon>
        <taxon>Pseudomonadales</taxon>
        <taxon>Pseudomonadaceae</taxon>
        <taxon>Pseudomonas</taxon>
    </lineage>
</organism>
<keyword evidence="3 6" id="KW-0862">Zinc</keyword>
<dbReference type="InterPro" id="IPR013154">
    <property type="entry name" value="ADH-like_N"/>
</dbReference>
<evidence type="ECO:0000313" key="8">
    <source>
        <dbReference type="EMBL" id="RMP15556.1"/>
    </source>
</evidence>
<reference evidence="8 9" key="1">
    <citation type="submission" date="2018-08" db="EMBL/GenBank/DDBJ databases">
        <title>Recombination of ecologically and evolutionarily significant loci maintains genetic cohesion in the Pseudomonas syringae species complex.</title>
        <authorList>
            <person name="Dillon M."/>
            <person name="Thakur S."/>
            <person name="Almeida R.N.D."/>
            <person name="Weir B.S."/>
            <person name="Guttman D.S."/>
        </authorList>
    </citation>
    <scope>NUCLEOTIDE SEQUENCE [LARGE SCALE GENOMIC DNA]</scope>
    <source>
        <strain evidence="8 9">ICMP 3555</strain>
    </source>
</reference>
<keyword evidence="4" id="KW-0560">Oxidoreductase</keyword>
<evidence type="ECO:0000256" key="6">
    <source>
        <dbReference type="RuleBase" id="RU361277"/>
    </source>
</evidence>